<feature type="transmembrane region" description="Helical" evidence="1">
    <location>
        <begin position="56"/>
        <end position="77"/>
    </location>
</feature>
<accession>A0A919AJF5</accession>
<keyword evidence="1" id="KW-0812">Transmembrane</keyword>
<evidence type="ECO:0008006" key="4">
    <source>
        <dbReference type="Google" id="ProtNLM"/>
    </source>
</evidence>
<dbReference type="InterPro" id="IPR011992">
    <property type="entry name" value="EF-hand-dom_pair"/>
</dbReference>
<dbReference type="Gene3D" id="1.10.238.10">
    <property type="entry name" value="EF-hand"/>
    <property type="match status" value="1"/>
</dbReference>
<sequence length="218" mass="24163">MKKQAEKKSETIEVRVSHSEKTAFMDACQAAGVTASHAIRDFISASLDPKQQRPKYLFPVVGILGVIFGAALLMWGYQTKQVPQLTPVSQLVMQHFDKNGDQYLSVSDLEGTKPSDEPSLTWLIDRGDKNGDRMLDQNELDAITRFSVQMQAEPDKLARNAHSTLPEQKIVLIPSDLSAEERAAYMKEHGLSQDLSPDEMAQLEQILGALAAEGPRQN</sequence>
<proteinExistence type="predicted"/>
<dbReference type="PROSITE" id="PS00018">
    <property type="entry name" value="EF_HAND_1"/>
    <property type="match status" value="1"/>
</dbReference>
<evidence type="ECO:0000313" key="3">
    <source>
        <dbReference type="Proteomes" id="UP000630923"/>
    </source>
</evidence>
<dbReference type="InterPro" id="IPR018247">
    <property type="entry name" value="EF_Hand_1_Ca_BS"/>
</dbReference>
<protein>
    <recommendedName>
        <fullName evidence="4">EF-hand domain-containing protein</fullName>
    </recommendedName>
</protein>
<reference evidence="2" key="1">
    <citation type="journal article" date="2014" name="Int. J. Syst. Evol. Microbiol.">
        <title>Complete genome sequence of Corynebacterium casei LMG S-19264T (=DSM 44701T), isolated from a smear-ripened cheese.</title>
        <authorList>
            <consortium name="US DOE Joint Genome Institute (JGI-PGF)"/>
            <person name="Walter F."/>
            <person name="Albersmeier A."/>
            <person name="Kalinowski J."/>
            <person name="Ruckert C."/>
        </authorList>
    </citation>
    <scope>NUCLEOTIDE SEQUENCE</scope>
    <source>
        <strain evidence="2">KCTC 42590</strain>
    </source>
</reference>
<dbReference type="AlphaFoldDB" id="A0A919AJF5"/>
<keyword evidence="1" id="KW-0472">Membrane</keyword>
<evidence type="ECO:0000256" key="1">
    <source>
        <dbReference type="SAM" id="Phobius"/>
    </source>
</evidence>
<dbReference type="EMBL" id="BNCI01000001">
    <property type="protein sequence ID" value="GHF11091.1"/>
    <property type="molecule type" value="Genomic_DNA"/>
</dbReference>
<dbReference type="SUPFAM" id="SSF47473">
    <property type="entry name" value="EF-hand"/>
    <property type="match status" value="1"/>
</dbReference>
<organism evidence="2 3">
    <name type="scientific">Kordiimonas sediminis</name>
    <dbReference type="NCBI Taxonomy" id="1735581"/>
    <lineage>
        <taxon>Bacteria</taxon>
        <taxon>Pseudomonadati</taxon>
        <taxon>Pseudomonadota</taxon>
        <taxon>Alphaproteobacteria</taxon>
        <taxon>Kordiimonadales</taxon>
        <taxon>Kordiimonadaceae</taxon>
        <taxon>Kordiimonas</taxon>
    </lineage>
</organism>
<dbReference type="RefSeq" id="WP_191249605.1">
    <property type="nucleotide sequence ID" value="NZ_BNCI01000001.1"/>
</dbReference>
<evidence type="ECO:0000313" key="2">
    <source>
        <dbReference type="EMBL" id="GHF11091.1"/>
    </source>
</evidence>
<comment type="caution">
    <text evidence="2">The sequence shown here is derived from an EMBL/GenBank/DDBJ whole genome shotgun (WGS) entry which is preliminary data.</text>
</comment>
<keyword evidence="1" id="KW-1133">Transmembrane helix</keyword>
<dbReference type="Proteomes" id="UP000630923">
    <property type="component" value="Unassembled WGS sequence"/>
</dbReference>
<reference evidence="2" key="2">
    <citation type="submission" date="2020-09" db="EMBL/GenBank/DDBJ databases">
        <authorList>
            <person name="Sun Q."/>
            <person name="Kim S."/>
        </authorList>
    </citation>
    <scope>NUCLEOTIDE SEQUENCE</scope>
    <source>
        <strain evidence="2">KCTC 42590</strain>
    </source>
</reference>
<name>A0A919AJF5_9PROT</name>
<gene>
    <name evidence="2" type="ORF">GCM10017044_00990</name>
</gene>
<keyword evidence="3" id="KW-1185">Reference proteome</keyword>